<name>A0A1J8PK95_9AGAM</name>
<reference evidence="1 2" key="1">
    <citation type="submission" date="2016-03" db="EMBL/GenBank/DDBJ databases">
        <title>Comparative genomics of the ectomycorrhizal sister species Rhizopogon vinicolor and Rhizopogon vesiculosus (Basidiomycota: Boletales) reveals a divergence of the mating type B locus.</title>
        <authorList>
            <person name="Mujic A.B."/>
            <person name="Kuo A."/>
            <person name="Tritt A."/>
            <person name="Lipzen A."/>
            <person name="Chen C."/>
            <person name="Johnson J."/>
            <person name="Sharma A."/>
            <person name="Barry K."/>
            <person name="Grigoriev I.V."/>
            <person name="Spatafora J.W."/>
        </authorList>
    </citation>
    <scope>NUCLEOTIDE SEQUENCE [LARGE SCALE GENOMIC DNA]</scope>
    <source>
        <strain evidence="1 2">AM-OR11-056</strain>
    </source>
</reference>
<proteinExistence type="predicted"/>
<dbReference type="AlphaFoldDB" id="A0A1J8PK95"/>
<dbReference type="OrthoDB" id="2576580at2759"/>
<dbReference type="EMBL" id="LVVM01006353">
    <property type="protein sequence ID" value="OJA08243.1"/>
    <property type="molecule type" value="Genomic_DNA"/>
</dbReference>
<sequence>MTSGSLNILAWTCDTSPYENFTVLLTNSNPGVLPAPLALIAVADNFECSETITQLQSAQPAGTGYVVQLSSTVNATDVHVYAQSEPFEIKALGATYPTTTSSAGSSATGSSATASSATVSSATVNSATVSSATTSSAAASSATTSSASPTTTGAALAQYVPAGLSMAAALALGLVVA</sequence>
<protein>
    <submittedName>
        <fullName evidence="1">Uncharacterized protein</fullName>
    </submittedName>
</protein>
<evidence type="ECO:0000313" key="1">
    <source>
        <dbReference type="EMBL" id="OJA08243.1"/>
    </source>
</evidence>
<comment type="caution">
    <text evidence="1">The sequence shown here is derived from an EMBL/GenBank/DDBJ whole genome shotgun (WGS) entry which is preliminary data.</text>
</comment>
<gene>
    <name evidence="1" type="ORF">AZE42_09018</name>
</gene>
<evidence type="ECO:0000313" key="2">
    <source>
        <dbReference type="Proteomes" id="UP000183567"/>
    </source>
</evidence>
<dbReference type="Proteomes" id="UP000183567">
    <property type="component" value="Unassembled WGS sequence"/>
</dbReference>
<accession>A0A1J8PK95</accession>
<keyword evidence="2" id="KW-1185">Reference proteome</keyword>
<organism evidence="1 2">
    <name type="scientific">Rhizopogon vesiculosus</name>
    <dbReference type="NCBI Taxonomy" id="180088"/>
    <lineage>
        <taxon>Eukaryota</taxon>
        <taxon>Fungi</taxon>
        <taxon>Dikarya</taxon>
        <taxon>Basidiomycota</taxon>
        <taxon>Agaricomycotina</taxon>
        <taxon>Agaricomycetes</taxon>
        <taxon>Agaricomycetidae</taxon>
        <taxon>Boletales</taxon>
        <taxon>Suillineae</taxon>
        <taxon>Rhizopogonaceae</taxon>
        <taxon>Rhizopogon</taxon>
    </lineage>
</organism>
<dbReference type="STRING" id="180088.A0A1J8PK95"/>